<evidence type="ECO:0000256" key="7">
    <source>
        <dbReference type="ARBA" id="ARBA00047942"/>
    </source>
</evidence>
<name>A0A5A8F521_9BACT</name>
<dbReference type="InterPro" id="IPR029063">
    <property type="entry name" value="SAM-dependent_MTases_sf"/>
</dbReference>
<keyword evidence="8" id="KW-0175">Coiled coil</keyword>
<dbReference type="Gene3D" id="1.20.1260.30">
    <property type="match status" value="1"/>
</dbReference>
<evidence type="ECO:0000256" key="4">
    <source>
        <dbReference type="ARBA" id="ARBA00022679"/>
    </source>
</evidence>
<keyword evidence="3 11" id="KW-0489">Methyltransferase</keyword>
<evidence type="ECO:0000256" key="2">
    <source>
        <dbReference type="ARBA" id="ARBA00011900"/>
    </source>
</evidence>
<dbReference type="Gene3D" id="3.40.50.150">
    <property type="entry name" value="Vaccinia Virus protein VP39"/>
    <property type="match status" value="1"/>
</dbReference>
<dbReference type="GO" id="GO:0009007">
    <property type="term" value="F:site-specific DNA-methyltransferase (adenine-specific) activity"/>
    <property type="evidence" value="ECO:0007669"/>
    <property type="project" value="UniProtKB-EC"/>
</dbReference>
<feature type="domain" description="DNA methylase adenine-specific" evidence="9">
    <location>
        <begin position="154"/>
        <end position="468"/>
    </location>
</feature>
<dbReference type="SUPFAM" id="SSF53335">
    <property type="entry name" value="S-adenosyl-L-methionine-dependent methyltransferases"/>
    <property type="match status" value="1"/>
</dbReference>
<proteinExistence type="inferred from homology"/>
<dbReference type="InterPro" id="IPR022749">
    <property type="entry name" value="D12N6_MeTrfase_N"/>
</dbReference>
<dbReference type="PROSITE" id="PS00092">
    <property type="entry name" value="N6_MTASE"/>
    <property type="match status" value="1"/>
</dbReference>
<feature type="coiled-coil region" evidence="8">
    <location>
        <begin position="473"/>
        <end position="500"/>
    </location>
</feature>
<reference evidence="11 12" key="1">
    <citation type="submission" date="2019-06" db="EMBL/GenBank/DDBJ databases">
        <title>Genomic insights into carbon and energy metabolism of Deferribacter autotrophicus revealed new metabolic traits in the phylum Deferribacteres.</title>
        <authorList>
            <person name="Slobodkin A.I."/>
            <person name="Slobodkina G.B."/>
            <person name="Allioux M."/>
            <person name="Alain K."/>
            <person name="Jebbar M."/>
            <person name="Shadrin V."/>
            <person name="Kublanov I.V."/>
            <person name="Toshchakov S.V."/>
            <person name="Bonch-Osmolovskaya E.A."/>
        </authorList>
    </citation>
    <scope>NUCLEOTIDE SEQUENCE [LARGE SCALE GENOMIC DNA]</scope>
    <source>
        <strain evidence="11 12">SL50</strain>
    </source>
</reference>
<dbReference type="GO" id="GO:0009307">
    <property type="term" value="P:DNA restriction-modification system"/>
    <property type="evidence" value="ECO:0007669"/>
    <property type="project" value="UniProtKB-KW"/>
</dbReference>
<organism evidence="11 12">
    <name type="scientific">Deferribacter autotrophicus</name>
    <dbReference type="NCBI Taxonomy" id="500465"/>
    <lineage>
        <taxon>Bacteria</taxon>
        <taxon>Pseudomonadati</taxon>
        <taxon>Deferribacterota</taxon>
        <taxon>Deferribacteres</taxon>
        <taxon>Deferribacterales</taxon>
        <taxon>Deferribacteraceae</taxon>
        <taxon>Deferribacter</taxon>
    </lineage>
</organism>
<protein>
    <recommendedName>
        <fullName evidence="2">site-specific DNA-methyltransferase (adenine-specific)</fullName>
        <ecNumber evidence="2">2.1.1.72</ecNumber>
    </recommendedName>
</protein>
<gene>
    <name evidence="11" type="ORF">FHQ18_03815</name>
</gene>
<dbReference type="Pfam" id="PF02384">
    <property type="entry name" value="N6_Mtase"/>
    <property type="match status" value="1"/>
</dbReference>
<dbReference type="PANTHER" id="PTHR42998">
    <property type="entry name" value="TYPE I RESTRICTION ENZYME HINDVIIP M PROTEIN-RELATED"/>
    <property type="match status" value="1"/>
</dbReference>
<dbReference type="InterPro" id="IPR052916">
    <property type="entry name" value="Type-I_RE_MTase_Subunit"/>
</dbReference>
<feature type="domain" description="N6 adenine-specific DNA methyltransferase N-terminal" evidence="10">
    <location>
        <begin position="12"/>
        <end position="142"/>
    </location>
</feature>
<dbReference type="PRINTS" id="PR00507">
    <property type="entry name" value="N12N6MTFRASE"/>
</dbReference>
<keyword evidence="4 11" id="KW-0808">Transferase</keyword>
<comment type="catalytic activity">
    <reaction evidence="7">
        <text>a 2'-deoxyadenosine in DNA + S-adenosyl-L-methionine = an N(6)-methyl-2'-deoxyadenosine in DNA + S-adenosyl-L-homocysteine + H(+)</text>
        <dbReference type="Rhea" id="RHEA:15197"/>
        <dbReference type="Rhea" id="RHEA-COMP:12418"/>
        <dbReference type="Rhea" id="RHEA-COMP:12419"/>
        <dbReference type="ChEBI" id="CHEBI:15378"/>
        <dbReference type="ChEBI" id="CHEBI:57856"/>
        <dbReference type="ChEBI" id="CHEBI:59789"/>
        <dbReference type="ChEBI" id="CHEBI:90615"/>
        <dbReference type="ChEBI" id="CHEBI:90616"/>
        <dbReference type="EC" id="2.1.1.72"/>
    </reaction>
</comment>
<evidence type="ECO:0000256" key="8">
    <source>
        <dbReference type="SAM" id="Coils"/>
    </source>
</evidence>
<dbReference type="InterPro" id="IPR002052">
    <property type="entry name" value="DNA_methylase_N6_adenine_CS"/>
</dbReference>
<evidence type="ECO:0000256" key="6">
    <source>
        <dbReference type="ARBA" id="ARBA00022747"/>
    </source>
</evidence>
<dbReference type="InterPro" id="IPR003356">
    <property type="entry name" value="DNA_methylase_A-5"/>
</dbReference>
<dbReference type="GO" id="GO:0003677">
    <property type="term" value="F:DNA binding"/>
    <property type="evidence" value="ECO:0007669"/>
    <property type="project" value="InterPro"/>
</dbReference>
<keyword evidence="5" id="KW-0949">S-adenosyl-L-methionine</keyword>
<dbReference type="PANTHER" id="PTHR42998:SF1">
    <property type="entry name" value="TYPE I RESTRICTION ENZYME HINDI METHYLASE SUBUNIT"/>
    <property type="match status" value="1"/>
</dbReference>
<dbReference type="GO" id="GO:0032259">
    <property type="term" value="P:methylation"/>
    <property type="evidence" value="ECO:0007669"/>
    <property type="project" value="UniProtKB-KW"/>
</dbReference>
<dbReference type="Proteomes" id="UP000322876">
    <property type="component" value="Unassembled WGS sequence"/>
</dbReference>
<dbReference type="Pfam" id="PF12161">
    <property type="entry name" value="HsdM_N"/>
    <property type="match status" value="1"/>
</dbReference>
<evidence type="ECO:0000256" key="3">
    <source>
        <dbReference type="ARBA" id="ARBA00022603"/>
    </source>
</evidence>
<dbReference type="OrthoDB" id="9784823at2"/>
<evidence type="ECO:0000256" key="1">
    <source>
        <dbReference type="ARBA" id="ARBA00006594"/>
    </source>
</evidence>
<dbReference type="EMBL" id="VFJB01000003">
    <property type="protein sequence ID" value="KAA0259087.1"/>
    <property type="molecule type" value="Genomic_DNA"/>
</dbReference>
<comment type="similarity">
    <text evidence="1">Belongs to the N(4)/N(6)-methyltransferase family.</text>
</comment>
<evidence type="ECO:0000313" key="12">
    <source>
        <dbReference type="Proteomes" id="UP000322876"/>
    </source>
</evidence>
<accession>A0A5A8F521</accession>
<evidence type="ECO:0000256" key="5">
    <source>
        <dbReference type="ARBA" id="ARBA00022691"/>
    </source>
</evidence>
<dbReference type="InterPro" id="IPR038333">
    <property type="entry name" value="T1MK-like_N_sf"/>
</dbReference>
<keyword evidence="6" id="KW-0680">Restriction system</keyword>
<dbReference type="EC" id="2.1.1.72" evidence="2"/>
<dbReference type="GO" id="GO:0008170">
    <property type="term" value="F:N-methyltransferase activity"/>
    <property type="evidence" value="ECO:0007669"/>
    <property type="project" value="InterPro"/>
</dbReference>
<evidence type="ECO:0000259" key="9">
    <source>
        <dbReference type="Pfam" id="PF02384"/>
    </source>
</evidence>
<sequence length="515" mass="59492">MAKKKNNTESFEQQLWKAADKLRKNIDAAEYKHIVLGLIFLRYISDAFEDLYEKLKKGEGEYAGADPEDVDEYRAENVFFVPQKSRWEFLKSNAKNPEIGKIIDDAMELIERENPSLKGVLPKGYARANIDPINLGRLIDLFSNIAFDKAKERSADILGHVFEYFLGQFALAEGKKGGQFYTPRSVVELLVEMLEPYKGRVFDPCCGSGGMFVQSEKFVKEHQGKINDISIYGQESNYTTWRLCKMNLSIRGIDSSQVKWNSEGSFLNDAHKDLKADFVIANPPFNDSDWSGDLLRKDVRWKYGVPPVGNANYAWIQHFVFHLAPHGKAGFVLAKGALTTKQTAEYEIRKNMIEDDIIDCIVNLPPKLFLNTQIPASLWFIRKNKTTRKGEILFIDARDMGKLINRRTRVLTEKDIKKIADTYHKWQKEDETYEDIRGFCKSAKIEEVRDLDYVLTPGRYVGLPEEDDDFDFEERLTKLKAEFMEQLKEEERLNKLILENLEKIEIPQKEQDSET</sequence>
<dbReference type="RefSeq" id="WP_149265844.1">
    <property type="nucleotide sequence ID" value="NZ_VFJB01000003.1"/>
</dbReference>
<dbReference type="AlphaFoldDB" id="A0A5A8F521"/>
<evidence type="ECO:0000313" key="11">
    <source>
        <dbReference type="EMBL" id="KAA0259087.1"/>
    </source>
</evidence>
<keyword evidence="12" id="KW-1185">Reference proteome</keyword>
<comment type="caution">
    <text evidence="11">The sequence shown here is derived from an EMBL/GenBank/DDBJ whole genome shotgun (WGS) entry which is preliminary data.</text>
</comment>
<evidence type="ECO:0000259" key="10">
    <source>
        <dbReference type="Pfam" id="PF12161"/>
    </source>
</evidence>